<dbReference type="AlphaFoldDB" id="A0A1H2R5R1"/>
<accession>A0A1H2R5R1</accession>
<dbReference type="RefSeq" id="WP_051577574.1">
    <property type="nucleotide sequence ID" value="NZ_CP160849.1"/>
</dbReference>
<evidence type="ECO:0000313" key="1">
    <source>
        <dbReference type="EMBL" id="SDW14548.1"/>
    </source>
</evidence>
<name>A0A1H2R5R1_9RHOB</name>
<dbReference type="Proteomes" id="UP000183076">
    <property type="component" value="Unassembled WGS sequence"/>
</dbReference>
<dbReference type="STRING" id="60137.SAMN04488041_101392"/>
<dbReference type="GeneID" id="94019713"/>
<sequence>MSSSGNPTYPVSVIAKLLKLTERRVQQLSKEGVIPKAEHGRYELAAAVQGYVGYLQERIAPRGADGDPEKADYHTEKARLTKSQADMAEMEAAKMRGALVDAEQMKEALDLVVAEVRANLLNNAPTRIAARAKSEKKEASIKLIAKEEIGAALRKLSTTDPTSLVGAD</sequence>
<evidence type="ECO:0000313" key="2">
    <source>
        <dbReference type="Proteomes" id="UP000183076"/>
    </source>
</evidence>
<reference evidence="2" key="1">
    <citation type="submission" date="2016-10" db="EMBL/GenBank/DDBJ databases">
        <authorList>
            <person name="Varghese N."/>
            <person name="Submissions S."/>
        </authorList>
    </citation>
    <scope>NUCLEOTIDE SEQUENCE [LARGE SCALE GENOMIC DNA]</scope>
    <source>
        <strain evidence="2">DSM 10014</strain>
    </source>
</reference>
<gene>
    <name evidence="1" type="ORF">SAMN04488041_101392</name>
</gene>
<proteinExistence type="predicted"/>
<organism evidence="1 2">
    <name type="scientific">Sulfitobacter pontiacus</name>
    <dbReference type="NCBI Taxonomy" id="60137"/>
    <lineage>
        <taxon>Bacteria</taxon>
        <taxon>Pseudomonadati</taxon>
        <taxon>Pseudomonadota</taxon>
        <taxon>Alphaproteobacteria</taxon>
        <taxon>Rhodobacterales</taxon>
        <taxon>Roseobacteraceae</taxon>
        <taxon>Sulfitobacter</taxon>
    </lineage>
</organism>
<dbReference type="EMBL" id="FNNB01000001">
    <property type="protein sequence ID" value="SDW14548.1"/>
    <property type="molecule type" value="Genomic_DNA"/>
</dbReference>
<protein>
    <submittedName>
        <fullName evidence="1">Phage DNA packaging protein, Nu1 subunit of terminase</fullName>
    </submittedName>
</protein>